<reference evidence="2 3" key="1">
    <citation type="journal article" date="2016" name="Nat. Commun.">
        <title>Thousands of microbial genomes shed light on interconnected biogeochemical processes in an aquifer system.</title>
        <authorList>
            <person name="Anantharaman K."/>
            <person name="Brown C.T."/>
            <person name="Hug L.A."/>
            <person name="Sharon I."/>
            <person name="Castelle C.J."/>
            <person name="Probst A.J."/>
            <person name="Thomas B.C."/>
            <person name="Singh A."/>
            <person name="Wilkins M.J."/>
            <person name="Karaoz U."/>
            <person name="Brodie E.L."/>
            <person name="Williams K.H."/>
            <person name="Hubbard S.S."/>
            <person name="Banfield J.F."/>
        </authorList>
    </citation>
    <scope>NUCLEOTIDE SEQUENCE [LARGE SCALE GENOMIC DNA]</scope>
</reference>
<keyword evidence="1" id="KW-0472">Membrane</keyword>
<gene>
    <name evidence="2" type="ORF">A3G52_00250</name>
</gene>
<comment type="caution">
    <text evidence="2">The sequence shown here is derived from an EMBL/GenBank/DDBJ whole genome shotgun (WGS) entry which is preliminary data.</text>
</comment>
<keyword evidence="1" id="KW-0812">Transmembrane</keyword>
<organism evidence="2 3">
    <name type="scientific">Candidatus Taylorbacteria bacterium RIFCSPLOWO2_12_FULL_43_20</name>
    <dbReference type="NCBI Taxonomy" id="1802332"/>
    <lineage>
        <taxon>Bacteria</taxon>
        <taxon>Candidatus Tayloriibacteriota</taxon>
    </lineage>
</organism>
<protein>
    <submittedName>
        <fullName evidence="2">Uncharacterized protein</fullName>
    </submittedName>
</protein>
<evidence type="ECO:0000256" key="1">
    <source>
        <dbReference type="SAM" id="Phobius"/>
    </source>
</evidence>
<sequence length="144" mass="15767">MTFKIKRVFPIFILSLMLAVYAVPGYIGAQVANRPSYQTGPATSAQTVFGPCVKPPQNFVDFICISVEIVDLAIPYVATSALLAFIWGLSMFIMGSGSEEKVADGKMIMKWGIIGLFVMFSIWAIMEILARGFGFDFGLPLLPE</sequence>
<proteinExistence type="predicted"/>
<dbReference type="AlphaFoldDB" id="A0A1G2P1L6"/>
<name>A0A1G2P1L6_9BACT</name>
<feature type="transmembrane region" description="Helical" evidence="1">
    <location>
        <begin position="76"/>
        <end position="95"/>
    </location>
</feature>
<feature type="transmembrane region" description="Helical" evidence="1">
    <location>
        <begin position="107"/>
        <end position="126"/>
    </location>
</feature>
<evidence type="ECO:0000313" key="3">
    <source>
        <dbReference type="Proteomes" id="UP000177269"/>
    </source>
</evidence>
<dbReference type="InterPro" id="IPR043993">
    <property type="entry name" value="T4SS_pilin"/>
</dbReference>
<keyword evidence="1" id="KW-1133">Transmembrane helix</keyword>
<dbReference type="Proteomes" id="UP000177269">
    <property type="component" value="Unassembled WGS sequence"/>
</dbReference>
<accession>A0A1G2P1L6</accession>
<dbReference type="EMBL" id="MHSK01000017">
    <property type="protein sequence ID" value="OHA42173.1"/>
    <property type="molecule type" value="Genomic_DNA"/>
</dbReference>
<dbReference type="Pfam" id="PF18895">
    <property type="entry name" value="T4SS_pilin"/>
    <property type="match status" value="1"/>
</dbReference>
<evidence type="ECO:0000313" key="2">
    <source>
        <dbReference type="EMBL" id="OHA42173.1"/>
    </source>
</evidence>